<dbReference type="EMBL" id="JBJUIK010000008">
    <property type="protein sequence ID" value="KAL3521442.1"/>
    <property type="molecule type" value="Genomic_DNA"/>
</dbReference>
<dbReference type="Proteomes" id="UP001630127">
    <property type="component" value="Unassembled WGS sequence"/>
</dbReference>
<proteinExistence type="predicted"/>
<dbReference type="AlphaFoldDB" id="A0ABD2ZPU5"/>
<keyword evidence="2" id="KW-1185">Reference proteome</keyword>
<accession>A0ABD2ZPU5</accession>
<sequence>MYNGPGNLERSEVQTGQCQTVVGGGMRKKVPQMGLDGSMDVLDCLILVRLVENLIASQTSSLTILRCTKDRLIGLDLPLPDAPLQSVVTGYFHFHLLGAMALEIPNSKRASSDYVIDN</sequence>
<gene>
    <name evidence="1" type="ORF">ACH5RR_019591</name>
</gene>
<evidence type="ECO:0000313" key="1">
    <source>
        <dbReference type="EMBL" id="KAL3521442.1"/>
    </source>
</evidence>
<protein>
    <submittedName>
        <fullName evidence="1">Uncharacterized protein</fullName>
    </submittedName>
</protein>
<organism evidence="1 2">
    <name type="scientific">Cinchona calisaya</name>
    <dbReference type="NCBI Taxonomy" id="153742"/>
    <lineage>
        <taxon>Eukaryota</taxon>
        <taxon>Viridiplantae</taxon>
        <taxon>Streptophyta</taxon>
        <taxon>Embryophyta</taxon>
        <taxon>Tracheophyta</taxon>
        <taxon>Spermatophyta</taxon>
        <taxon>Magnoliopsida</taxon>
        <taxon>eudicotyledons</taxon>
        <taxon>Gunneridae</taxon>
        <taxon>Pentapetalae</taxon>
        <taxon>asterids</taxon>
        <taxon>lamiids</taxon>
        <taxon>Gentianales</taxon>
        <taxon>Rubiaceae</taxon>
        <taxon>Cinchonoideae</taxon>
        <taxon>Cinchoneae</taxon>
        <taxon>Cinchona</taxon>
    </lineage>
</organism>
<reference evidence="1 2" key="1">
    <citation type="submission" date="2024-11" db="EMBL/GenBank/DDBJ databases">
        <title>A near-complete genome assembly of Cinchona calisaya.</title>
        <authorList>
            <person name="Lian D.C."/>
            <person name="Zhao X.W."/>
            <person name="Wei L."/>
        </authorList>
    </citation>
    <scope>NUCLEOTIDE SEQUENCE [LARGE SCALE GENOMIC DNA]</scope>
    <source>
        <tissue evidence="1">Nenye</tissue>
    </source>
</reference>
<evidence type="ECO:0000313" key="2">
    <source>
        <dbReference type="Proteomes" id="UP001630127"/>
    </source>
</evidence>
<comment type="caution">
    <text evidence="1">The sequence shown here is derived from an EMBL/GenBank/DDBJ whole genome shotgun (WGS) entry which is preliminary data.</text>
</comment>
<name>A0ABD2ZPU5_9GENT</name>